<protein>
    <submittedName>
        <fullName evidence="2">HET-domain-containing protein</fullName>
    </submittedName>
</protein>
<dbReference type="PANTHER" id="PTHR33112:SF16">
    <property type="entry name" value="HETEROKARYON INCOMPATIBILITY DOMAIN-CONTAINING PROTEIN"/>
    <property type="match status" value="1"/>
</dbReference>
<dbReference type="EMBL" id="ML977512">
    <property type="protein sequence ID" value="KAF2126702.1"/>
    <property type="molecule type" value="Genomic_DNA"/>
</dbReference>
<feature type="domain" description="Heterokaryon incompatibility" evidence="1">
    <location>
        <begin position="290"/>
        <end position="439"/>
    </location>
</feature>
<dbReference type="GeneID" id="54413444"/>
<dbReference type="AlphaFoldDB" id="A0A6A6A3W5"/>
<keyword evidence="3" id="KW-1185">Reference proteome</keyword>
<dbReference type="PANTHER" id="PTHR33112">
    <property type="entry name" value="DOMAIN PROTEIN, PUTATIVE-RELATED"/>
    <property type="match status" value="1"/>
</dbReference>
<dbReference type="RefSeq" id="XP_033521094.1">
    <property type="nucleotide sequence ID" value="XM_033673012.1"/>
</dbReference>
<name>A0A6A6A3W5_9PLEO</name>
<gene>
    <name evidence="2" type="ORF">P153DRAFT_433243</name>
</gene>
<proteinExistence type="predicted"/>
<accession>A0A6A6A3W5</accession>
<evidence type="ECO:0000259" key="1">
    <source>
        <dbReference type="Pfam" id="PF06985"/>
    </source>
</evidence>
<evidence type="ECO:0000313" key="2">
    <source>
        <dbReference type="EMBL" id="KAF2126702.1"/>
    </source>
</evidence>
<dbReference type="OrthoDB" id="3691074at2759"/>
<dbReference type="InterPro" id="IPR010730">
    <property type="entry name" value="HET"/>
</dbReference>
<dbReference type="Pfam" id="PF06985">
    <property type="entry name" value="HET"/>
    <property type="match status" value="1"/>
</dbReference>
<evidence type="ECO:0000313" key="3">
    <source>
        <dbReference type="Proteomes" id="UP000799771"/>
    </source>
</evidence>
<reference evidence="2" key="1">
    <citation type="journal article" date="2020" name="Stud. Mycol.">
        <title>101 Dothideomycetes genomes: a test case for predicting lifestyles and emergence of pathogens.</title>
        <authorList>
            <person name="Haridas S."/>
            <person name="Albert R."/>
            <person name="Binder M."/>
            <person name="Bloem J."/>
            <person name="Labutti K."/>
            <person name="Salamov A."/>
            <person name="Andreopoulos B."/>
            <person name="Baker S."/>
            <person name="Barry K."/>
            <person name="Bills G."/>
            <person name="Bluhm B."/>
            <person name="Cannon C."/>
            <person name="Castanera R."/>
            <person name="Culley D."/>
            <person name="Daum C."/>
            <person name="Ezra D."/>
            <person name="Gonzalez J."/>
            <person name="Henrissat B."/>
            <person name="Kuo A."/>
            <person name="Liang C."/>
            <person name="Lipzen A."/>
            <person name="Lutzoni F."/>
            <person name="Magnuson J."/>
            <person name="Mondo S."/>
            <person name="Nolan M."/>
            <person name="Ohm R."/>
            <person name="Pangilinan J."/>
            <person name="Park H.-J."/>
            <person name="Ramirez L."/>
            <person name="Alfaro M."/>
            <person name="Sun H."/>
            <person name="Tritt A."/>
            <person name="Yoshinaga Y."/>
            <person name="Zwiers L.-H."/>
            <person name="Turgeon B."/>
            <person name="Goodwin S."/>
            <person name="Spatafora J."/>
            <person name="Crous P."/>
            <person name="Grigoriev I."/>
        </authorList>
    </citation>
    <scope>NUCLEOTIDE SEQUENCE</scope>
    <source>
        <strain evidence="2">CBS 119687</strain>
    </source>
</reference>
<organism evidence="2 3">
    <name type="scientific">Dothidotthia symphoricarpi CBS 119687</name>
    <dbReference type="NCBI Taxonomy" id="1392245"/>
    <lineage>
        <taxon>Eukaryota</taxon>
        <taxon>Fungi</taxon>
        <taxon>Dikarya</taxon>
        <taxon>Ascomycota</taxon>
        <taxon>Pezizomycotina</taxon>
        <taxon>Dothideomycetes</taxon>
        <taxon>Pleosporomycetidae</taxon>
        <taxon>Pleosporales</taxon>
        <taxon>Dothidotthiaceae</taxon>
        <taxon>Dothidotthia</taxon>
    </lineage>
</organism>
<sequence>MSNRREDVLCRLCLQALILDDARAGGFVNVSSSHPTLNLSRFKADDWTTFSSLGKSYEYCLRRPEDTDVPNLVASMGLERTATLPNLDELSSQSVGNTQTCVFCQALKKSFIKRYQDTSWWREEGSLLRYSIRYEWESLSAWWREEGSLLQHFIRYEWESRSKESEEPEYSLEGVTVITWHPGLEFDRAGLFYFPVAADFGRCRDWLNIRRSPFDVRGPLSSGNVTRMKNWLGDCLKNHVSCKTPVDSSKPSFIPTRLLDLGPEPADNHVVLLDDVESRLETESKLDLKYAALSYCWGSAVPFTTTSETIGARQAIISVNDLPIVFQEAILVARKLGLRYLWIDALCIIQDDLADWERESSQMSYVFAYAHVTIGAAASAACDASFLRRSSKPNITIPFKSMLSPDVRGGYTLYLESDEQIRVDYESSRWNSRAWVYQEKKLATRLLIFGETMLQMQCRELALMESGIQSPYGQQAGVLDHFDRHLWNIDEYSSKNLTYRGDRLSAVSGVARLISKAAREIGQPVEYLAGLWHDTSSTESDPIYPYTNALGGSLMEQLCWDAFEPADTFEHMIASLTATETYCAPSWSWASRDCSVNHRFPSIFKQQFQLLRWNLPPLRSDAMVAVKPGSSITLRGVMRRLSLPPLNTSYDGSTKNQEDDRYSRIFWPRECFGGGISCTFDWKLDGESSRKEDIRKRLKTFDIGRDDGMYGLVLFSETDDAEDEASFCKAVDAQCVGEVPKDGIPQRTETVYTLRQPYLRVGLFMRQSGGEAVDCGTEVEVTII</sequence>
<dbReference type="Proteomes" id="UP000799771">
    <property type="component" value="Unassembled WGS sequence"/>
</dbReference>